<proteinExistence type="predicted"/>
<evidence type="ECO:0000313" key="1">
    <source>
        <dbReference type="EMBL" id="KKO05228.1"/>
    </source>
</evidence>
<gene>
    <name evidence="1" type="ORF">LCGC14_0080480</name>
</gene>
<dbReference type="EMBL" id="LAZR01000020">
    <property type="protein sequence ID" value="KKO05228.1"/>
    <property type="molecule type" value="Genomic_DNA"/>
</dbReference>
<reference evidence="1" key="1">
    <citation type="journal article" date="2015" name="Nature">
        <title>Complex archaea that bridge the gap between prokaryotes and eukaryotes.</title>
        <authorList>
            <person name="Spang A."/>
            <person name="Saw J.H."/>
            <person name="Jorgensen S.L."/>
            <person name="Zaremba-Niedzwiedzka K."/>
            <person name="Martijn J."/>
            <person name="Lind A.E."/>
            <person name="van Eijk R."/>
            <person name="Schleper C."/>
            <person name="Guy L."/>
            <person name="Ettema T.J."/>
        </authorList>
    </citation>
    <scope>NUCLEOTIDE SEQUENCE</scope>
</reference>
<name>A0A0F9VYV5_9ZZZZ</name>
<sequence>HDVIESTDKFNNIEEWLGFNYKDYLKNIEKVISADEFTLIKASTALEATAGRLTESQVVEFKKILSKGFKKGSSIKDMVGEVNKKVGLKDLLKMENGEIVRKAGVPVLVRRAENRGVAIVRSEVTRTANAGALAHLKEVLLLSVLKLL</sequence>
<dbReference type="AlphaFoldDB" id="A0A0F9VYV5"/>
<comment type="caution">
    <text evidence="1">The sequence shown here is derived from an EMBL/GenBank/DDBJ whole genome shotgun (WGS) entry which is preliminary data.</text>
</comment>
<organism evidence="1">
    <name type="scientific">marine sediment metagenome</name>
    <dbReference type="NCBI Taxonomy" id="412755"/>
    <lineage>
        <taxon>unclassified sequences</taxon>
        <taxon>metagenomes</taxon>
        <taxon>ecological metagenomes</taxon>
    </lineage>
</organism>
<feature type="non-terminal residue" evidence="1">
    <location>
        <position position="1"/>
    </location>
</feature>
<accession>A0A0F9VYV5</accession>
<protein>
    <submittedName>
        <fullName evidence="1">Uncharacterized protein</fullName>
    </submittedName>
</protein>